<keyword evidence="4" id="KW-1185">Reference proteome</keyword>
<dbReference type="EMBL" id="BAER01000047">
    <property type="protein sequence ID" value="GAC33149.1"/>
    <property type="molecule type" value="Genomic_DNA"/>
</dbReference>
<keyword evidence="1" id="KW-0732">Signal</keyword>
<dbReference type="STRING" id="1129793.GPLA_2244"/>
<name>K6YKB4_9ALTE</name>
<reference evidence="4" key="1">
    <citation type="journal article" date="2014" name="Environ. Microbiol.">
        <title>Comparative genomics of the marine bacterial genus Glaciecola reveals the high degree of genomic diversity and genomic characteristic for cold adaptation.</title>
        <authorList>
            <person name="Qin Q.L."/>
            <person name="Xie B.B."/>
            <person name="Yu Y."/>
            <person name="Shu Y.L."/>
            <person name="Rong J.C."/>
            <person name="Zhang Y.J."/>
            <person name="Zhao D.L."/>
            <person name="Chen X.L."/>
            <person name="Zhang X.Y."/>
            <person name="Chen B."/>
            <person name="Zhou B.C."/>
            <person name="Zhang Y.Z."/>
        </authorList>
    </citation>
    <scope>NUCLEOTIDE SEQUENCE [LARGE SCALE GENOMIC DNA]</scope>
    <source>
        <strain evidence="4">LMG 21857</strain>
    </source>
</reference>
<accession>K6YKB4</accession>
<sequence length="119" mass="13283">MMKKLSKMIFGLSVLAVMPAMTYAEVIEIATFKLKDGVSYQQFAPLDKAVETEHVVKQPGFISREAAKGQNGEWLVVVHWESEEAAEASMKSFMNVKAAGDFMSHIDASTMNMKNYTKE</sequence>
<dbReference type="InterPro" id="IPR011008">
    <property type="entry name" value="Dimeric_a/b-barrel"/>
</dbReference>
<feature type="signal peptide" evidence="1">
    <location>
        <begin position="1"/>
        <end position="24"/>
    </location>
</feature>
<gene>
    <name evidence="3" type="ORF">GPLA_2244</name>
</gene>
<comment type="caution">
    <text evidence="3">The sequence shown here is derived from an EMBL/GenBank/DDBJ whole genome shotgun (WGS) entry which is preliminary data.</text>
</comment>
<evidence type="ECO:0000313" key="3">
    <source>
        <dbReference type="EMBL" id="GAC33149.1"/>
    </source>
</evidence>
<evidence type="ECO:0000256" key="1">
    <source>
        <dbReference type="SAM" id="SignalP"/>
    </source>
</evidence>
<protein>
    <recommendedName>
        <fullName evidence="2">ABM domain-containing protein</fullName>
    </recommendedName>
</protein>
<evidence type="ECO:0000259" key="2">
    <source>
        <dbReference type="Pfam" id="PF03992"/>
    </source>
</evidence>
<feature type="domain" description="ABM" evidence="2">
    <location>
        <begin position="51"/>
        <end position="92"/>
    </location>
</feature>
<organism evidence="3 4">
    <name type="scientific">Paraglaciecola polaris LMG 21857</name>
    <dbReference type="NCBI Taxonomy" id="1129793"/>
    <lineage>
        <taxon>Bacteria</taxon>
        <taxon>Pseudomonadati</taxon>
        <taxon>Pseudomonadota</taxon>
        <taxon>Gammaproteobacteria</taxon>
        <taxon>Alteromonadales</taxon>
        <taxon>Alteromonadaceae</taxon>
        <taxon>Paraglaciecola</taxon>
    </lineage>
</organism>
<dbReference type="Gene3D" id="3.30.70.100">
    <property type="match status" value="1"/>
</dbReference>
<feature type="chain" id="PRO_5003897344" description="ABM domain-containing protein" evidence="1">
    <location>
        <begin position="25"/>
        <end position="119"/>
    </location>
</feature>
<evidence type="ECO:0000313" key="4">
    <source>
        <dbReference type="Proteomes" id="UP000006322"/>
    </source>
</evidence>
<dbReference type="Pfam" id="PF03992">
    <property type="entry name" value="ABM"/>
    <property type="match status" value="1"/>
</dbReference>
<dbReference type="SUPFAM" id="SSF54909">
    <property type="entry name" value="Dimeric alpha+beta barrel"/>
    <property type="match status" value="1"/>
</dbReference>
<dbReference type="AlphaFoldDB" id="K6YKB4"/>
<dbReference type="InterPro" id="IPR007138">
    <property type="entry name" value="ABM_dom"/>
</dbReference>
<proteinExistence type="predicted"/>
<dbReference type="Proteomes" id="UP000006322">
    <property type="component" value="Unassembled WGS sequence"/>
</dbReference>